<sequence>MQALVVSAIRTITRTLGNGPHSTRYAFGHLSTAISRHAVRDRKGTTMLSGKIKVTFEVPDESEAEDGVRPFISLDTMDLVDAAIESGLPDHSPLVGLIHEAGDDLDFQELLEAHLLSWVPEDRPAAADAIADWLEYLARLIRKQNEHLSLDLKPRPSPGPRY</sequence>
<dbReference type="EMBL" id="JACYNJ010000007">
    <property type="protein sequence ID" value="MBD8270480.1"/>
    <property type="molecule type" value="Genomic_DNA"/>
</dbReference>
<proteinExistence type="predicted"/>
<organism evidence="1 2">
    <name type="scientific">Pseudomonas fluorescens</name>
    <dbReference type="NCBI Taxonomy" id="294"/>
    <lineage>
        <taxon>Bacteria</taxon>
        <taxon>Pseudomonadati</taxon>
        <taxon>Pseudomonadota</taxon>
        <taxon>Gammaproteobacteria</taxon>
        <taxon>Pseudomonadales</taxon>
        <taxon>Pseudomonadaceae</taxon>
        <taxon>Pseudomonas</taxon>
    </lineage>
</organism>
<accession>A0AAE2PYJ9</accession>
<evidence type="ECO:0000313" key="2">
    <source>
        <dbReference type="Proteomes" id="UP000610293"/>
    </source>
</evidence>
<dbReference type="RefSeq" id="WP_191952678.1">
    <property type="nucleotide sequence ID" value="NZ_JACYMP010000004.1"/>
</dbReference>
<name>A0AAE2PYJ9_PSEFL</name>
<comment type="caution">
    <text evidence="1">The sequence shown here is derived from an EMBL/GenBank/DDBJ whole genome shotgun (WGS) entry which is preliminary data.</text>
</comment>
<gene>
    <name evidence="1" type="ORF">IFU03_12015</name>
</gene>
<dbReference type="Proteomes" id="UP000610293">
    <property type="component" value="Unassembled WGS sequence"/>
</dbReference>
<evidence type="ECO:0000313" key="1">
    <source>
        <dbReference type="EMBL" id="MBD8270480.1"/>
    </source>
</evidence>
<protein>
    <submittedName>
        <fullName evidence="1">Uncharacterized protein</fullName>
    </submittedName>
</protein>
<reference evidence="1" key="1">
    <citation type="journal article" date="2020" name="FEMS Microbiol. Ecol.">
        <title>Temporal dynamics of bacterial communities during seed development and maturation.</title>
        <authorList>
            <person name="Chesneau G."/>
            <person name="Torres-Cortes G."/>
            <person name="Briand M."/>
            <person name="Darrasse A."/>
            <person name="Preveaux A."/>
            <person name="Marais C."/>
            <person name="Jacques M.A."/>
            <person name="Shade A."/>
            <person name="Barret M."/>
        </authorList>
    </citation>
    <scope>NUCLEOTIDE SEQUENCE</scope>
    <source>
        <strain evidence="1">CFBP13533</strain>
    </source>
</reference>
<dbReference type="AlphaFoldDB" id="A0AAE2PYJ9"/>